<dbReference type="GO" id="GO:0042744">
    <property type="term" value="P:hydrogen peroxide catabolic process"/>
    <property type="evidence" value="ECO:0007669"/>
    <property type="project" value="TreeGrafter"/>
</dbReference>
<dbReference type="Pfam" id="PF00141">
    <property type="entry name" value="peroxidase"/>
    <property type="match status" value="1"/>
</dbReference>
<gene>
    <name evidence="7" type="ORF">HK103_006174</name>
</gene>
<dbReference type="GO" id="GO:0034599">
    <property type="term" value="P:cellular response to oxidative stress"/>
    <property type="evidence" value="ECO:0007669"/>
    <property type="project" value="InterPro"/>
</dbReference>
<dbReference type="CDD" id="cd00314">
    <property type="entry name" value="plant_peroxidase_like"/>
    <property type="match status" value="1"/>
</dbReference>
<dbReference type="GO" id="GO:0020037">
    <property type="term" value="F:heme binding"/>
    <property type="evidence" value="ECO:0007669"/>
    <property type="project" value="UniProtKB-UniRule"/>
</dbReference>
<evidence type="ECO:0000313" key="8">
    <source>
        <dbReference type="Proteomes" id="UP001210925"/>
    </source>
</evidence>
<keyword evidence="8" id="KW-1185">Reference proteome</keyword>
<feature type="domain" description="Plant heme peroxidase family profile" evidence="6">
    <location>
        <begin position="34"/>
        <end position="177"/>
    </location>
</feature>
<comment type="caution">
    <text evidence="7">The sequence shown here is derived from an EMBL/GenBank/DDBJ whole genome shotgun (WGS) entry which is preliminary data.</text>
</comment>
<dbReference type="PANTHER" id="PTHR31356">
    <property type="entry name" value="THYLAKOID LUMENAL 29 KDA PROTEIN, CHLOROPLASTIC-RELATED"/>
    <property type="match status" value="1"/>
</dbReference>
<dbReference type="Gene3D" id="1.10.520.10">
    <property type="match status" value="1"/>
</dbReference>
<organism evidence="7 8">
    <name type="scientific">Boothiomyces macroporosus</name>
    <dbReference type="NCBI Taxonomy" id="261099"/>
    <lineage>
        <taxon>Eukaryota</taxon>
        <taxon>Fungi</taxon>
        <taxon>Fungi incertae sedis</taxon>
        <taxon>Chytridiomycota</taxon>
        <taxon>Chytridiomycota incertae sedis</taxon>
        <taxon>Chytridiomycetes</taxon>
        <taxon>Rhizophydiales</taxon>
        <taxon>Terramycetaceae</taxon>
        <taxon>Boothiomyces</taxon>
    </lineage>
</organism>
<keyword evidence="5" id="KW-0732">Signal</keyword>
<evidence type="ECO:0000256" key="4">
    <source>
        <dbReference type="RuleBase" id="RU004241"/>
    </source>
</evidence>
<comment type="similarity">
    <text evidence="4">Belongs to the peroxidase family.</text>
</comment>
<evidence type="ECO:0000256" key="5">
    <source>
        <dbReference type="RuleBase" id="RU363051"/>
    </source>
</evidence>
<dbReference type="InterPro" id="IPR002016">
    <property type="entry name" value="Haem_peroxidase"/>
</dbReference>
<dbReference type="GO" id="GO:0004601">
    <property type="term" value="F:peroxidase activity"/>
    <property type="evidence" value="ECO:0007669"/>
    <property type="project" value="UniProtKB-KW"/>
</dbReference>
<name>A0AAD5Y7B6_9FUNG</name>
<feature type="signal peptide" evidence="5">
    <location>
        <begin position="1"/>
        <end position="16"/>
    </location>
</feature>
<reference evidence="7" key="1">
    <citation type="submission" date="2020-05" db="EMBL/GenBank/DDBJ databases">
        <title>Phylogenomic resolution of chytrid fungi.</title>
        <authorList>
            <person name="Stajich J.E."/>
            <person name="Amses K."/>
            <person name="Simmons R."/>
            <person name="Seto K."/>
            <person name="Myers J."/>
            <person name="Bonds A."/>
            <person name="Quandt C.A."/>
            <person name="Barry K."/>
            <person name="Liu P."/>
            <person name="Grigoriev I."/>
            <person name="Longcore J.E."/>
            <person name="James T.Y."/>
        </authorList>
    </citation>
    <scope>NUCLEOTIDE SEQUENCE</scope>
    <source>
        <strain evidence="7">PLAUS21</strain>
    </source>
</reference>
<dbReference type="EMBL" id="JADGKB010000063">
    <property type="protein sequence ID" value="KAJ3255649.1"/>
    <property type="molecule type" value="Genomic_DNA"/>
</dbReference>
<proteinExistence type="inferred from homology"/>
<keyword evidence="2" id="KW-0349">Heme</keyword>
<keyword evidence="2" id="KW-0479">Metal-binding</keyword>
<dbReference type="InterPro" id="IPR010255">
    <property type="entry name" value="Haem_peroxidase_sf"/>
</dbReference>
<evidence type="ECO:0000256" key="2">
    <source>
        <dbReference type="ARBA" id="ARBA00022617"/>
    </source>
</evidence>
<keyword evidence="2" id="KW-0408">Iron</keyword>
<dbReference type="GO" id="GO:0000302">
    <property type="term" value="P:response to reactive oxygen species"/>
    <property type="evidence" value="ECO:0007669"/>
    <property type="project" value="TreeGrafter"/>
</dbReference>
<dbReference type="GO" id="GO:0046872">
    <property type="term" value="F:metal ion binding"/>
    <property type="evidence" value="ECO:0007669"/>
    <property type="project" value="UniProtKB-UniRule"/>
</dbReference>
<evidence type="ECO:0000256" key="1">
    <source>
        <dbReference type="ARBA" id="ARBA00022559"/>
    </source>
</evidence>
<dbReference type="InterPro" id="IPR044831">
    <property type="entry name" value="Ccp1-like"/>
</dbReference>
<sequence>MLFIPLLQFVCALGNGDYLILQSAIKTFINQEPIRRIPLLVRASFHDLAGYDSSNGYGPHGCLYRSDIQQIPQNAGLSEIILDLASYITTAIPNVKYPLGDVISLAGKTSIEIVHPCIQIDWSFGRSDCKAEGSPGQLPDGTFSSMTQMQPFLNRYGLSATEMGLLIAGGHAIPNAIANPVNSGFGINDAKQPRQYLPKPLQDPAFSTLIGIWITDNINLQWRETQTPRGSIQFKSKYDFPPRPLRLPVDLLFFPSTVKRSGGSIRPDFTAKQVEDYLQSFKSNDTVLESAFAEVYSKMLKIGTGNEQLVGFIEPPPSCGTVNLLNVLPTSDVYITVKANTPTIDSVYVTGDFSNWLTCPTNSIGPIQCTNIKQDIWDCGKVTLPTGSAFRWNAFSFGNTSSTQCSIPHWSNSTDKVFIAKPDLNLHTIL</sequence>
<keyword evidence="1 5" id="KW-0575">Peroxidase</keyword>
<dbReference type="PANTHER" id="PTHR31356:SF66">
    <property type="entry name" value="CATALASE-PEROXIDASE"/>
    <property type="match status" value="1"/>
</dbReference>
<feature type="chain" id="PRO_5041780414" description="Peroxidase" evidence="5">
    <location>
        <begin position="17"/>
        <end position="430"/>
    </location>
</feature>
<accession>A0AAD5Y7B6</accession>
<evidence type="ECO:0000256" key="3">
    <source>
        <dbReference type="ARBA" id="ARBA00023002"/>
    </source>
</evidence>
<evidence type="ECO:0000313" key="7">
    <source>
        <dbReference type="EMBL" id="KAJ3255649.1"/>
    </source>
</evidence>
<protein>
    <recommendedName>
        <fullName evidence="5">Peroxidase</fullName>
        <ecNumber evidence="5">1.11.1.-</ecNumber>
    </recommendedName>
</protein>
<keyword evidence="3 5" id="KW-0560">Oxidoreductase</keyword>
<evidence type="ECO:0000259" key="6">
    <source>
        <dbReference type="Pfam" id="PF00141"/>
    </source>
</evidence>
<dbReference type="Proteomes" id="UP001210925">
    <property type="component" value="Unassembled WGS sequence"/>
</dbReference>
<dbReference type="SUPFAM" id="SSF48113">
    <property type="entry name" value="Heme-dependent peroxidases"/>
    <property type="match status" value="1"/>
</dbReference>
<dbReference type="AlphaFoldDB" id="A0AAD5Y7B6"/>
<dbReference type="EC" id="1.11.1.-" evidence="5"/>